<sequence>MCCLRLSNRDKNTKTTPTTMPNLIIRNLTVTPLELRRIERFDADAVGSNGFAKVTSRIVGIFNSTENYGVVPKSGDPASIDDCGTTLIGGFESRETEFRAAEPQREVLRIHFQQPNTGNCWSVDAPGPSHRTLVMRRTAGSEDSPAEFSVVYHVVQGHLAIFSSGGLANWMAQMRDECPLSMLSIPGTHNSPTCYKALPSVRCQAVGVREQLDNGVRFLDVRVSVQPDSDELILVHAAFPVSLTGNKYLHDLLKECYDFLEANPKEALIMSLKREGTGKGSDADLSKHLINRYCTGQFASRWYTDTKVPHLGSARGRILLVRRYHDDEAAQKRHNGRGFGIDGSHWPDNCEDGTVGSGLIRVQDFYEIDQSTNIERKIQYARAQLERAAEKRADPRGEANPLFVNFLTASNFFNANCWPENIAAKVNPSIIEYLCMMHGADGKGPNGLSVGDSSTGVVVTDWVGKDGDWDLIRCIVGWNARLQLR</sequence>
<dbReference type="CDD" id="cd08586">
    <property type="entry name" value="PI-PLCc_BcPLC_like"/>
    <property type="match status" value="1"/>
</dbReference>
<dbReference type="PANTHER" id="PTHR13593">
    <property type="match status" value="1"/>
</dbReference>
<dbReference type="Pfam" id="PF00388">
    <property type="entry name" value="PI-PLC-X"/>
    <property type="match status" value="1"/>
</dbReference>
<reference evidence="1 2" key="1">
    <citation type="journal article" date="2019" name="Mol. Biol. Evol.">
        <title>Blast fungal genomes show frequent chromosomal changes, gene gains and losses, and effector gene turnover.</title>
        <authorList>
            <person name="Gomez Luciano L.B."/>
            <person name="Jason Tsai I."/>
            <person name="Chuma I."/>
            <person name="Tosa Y."/>
            <person name="Chen Y.H."/>
            <person name="Li J.Y."/>
            <person name="Li M.Y."/>
            <person name="Jade Lu M.Y."/>
            <person name="Nakayashiki H."/>
            <person name="Li W.H."/>
        </authorList>
    </citation>
    <scope>NUCLEOTIDE SEQUENCE [LARGE SCALE GENOMIC DNA]</scope>
    <source>
        <strain evidence="1">MZ5-1-6</strain>
    </source>
</reference>
<dbReference type="InterPro" id="IPR051057">
    <property type="entry name" value="PI-PLC_domain"/>
</dbReference>
<organism evidence="1 2">
    <name type="scientific">Pyricularia oryzae</name>
    <name type="common">Rice blast fungus</name>
    <name type="synonym">Magnaporthe oryzae</name>
    <dbReference type="NCBI Taxonomy" id="318829"/>
    <lineage>
        <taxon>Eukaryota</taxon>
        <taxon>Fungi</taxon>
        <taxon>Dikarya</taxon>
        <taxon>Ascomycota</taxon>
        <taxon>Pezizomycotina</taxon>
        <taxon>Sordariomycetes</taxon>
        <taxon>Sordariomycetidae</taxon>
        <taxon>Magnaporthales</taxon>
        <taxon>Pyriculariaceae</taxon>
        <taxon>Pyricularia</taxon>
    </lineage>
</organism>
<dbReference type="PANTHER" id="PTHR13593:SF113">
    <property type="entry name" value="SI:DKEY-266F7.9"/>
    <property type="match status" value="1"/>
</dbReference>
<dbReference type="EMBL" id="CP034205">
    <property type="protein sequence ID" value="QBZ55605.1"/>
    <property type="molecule type" value="Genomic_DNA"/>
</dbReference>
<dbReference type="GO" id="GO:0006629">
    <property type="term" value="P:lipid metabolic process"/>
    <property type="evidence" value="ECO:0007669"/>
    <property type="project" value="InterPro"/>
</dbReference>
<dbReference type="Gene3D" id="3.20.20.190">
    <property type="entry name" value="Phosphatidylinositol (PI) phosphodiesterase"/>
    <property type="match status" value="1"/>
</dbReference>
<accession>A0A4V1C595</accession>
<protein>
    <submittedName>
        <fullName evidence="1">Uncharacterized protein</fullName>
    </submittedName>
</protein>
<dbReference type="SMART" id="SM00148">
    <property type="entry name" value="PLCXc"/>
    <property type="match status" value="1"/>
</dbReference>
<dbReference type="InterPro" id="IPR017946">
    <property type="entry name" value="PLC-like_Pdiesterase_TIM-brl"/>
</dbReference>
<dbReference type="InterPro" id="IPR000909">
    <property type="entry name" value="PLipase_C_PInositol-sp_X_dom"/>
</dbReference>
<dbReference type="SUPFAM" id="SSF51695">
    <property type="entry name" value="PLC-like phosphodiesterases"/>
    <property type="match status" value="1"/>
</dbReference>
<evidence type="ECO:0000313" key="1">
    <source>
        <dbReference type="EMBL" id="QBZ55605.1"/>
    </source>
</evidence>
<name>A0A4V1C595_PYROR</name>
<dbReference type="GO" id="GO:0008081">
    <property type="term" value="F:phosphoric diester hydrolase activity"/>
    <property type="evidence" value="ECO:0007669"/>
    <property type="project" value="InterPro"/>
</dbReference>
<dbReference type="Proteomes" id="UP000294847">
    <property type="component" value="Chromosome 2"/>
</dbReference>
<dbReference type="OMA" id="TCHVAPP"/>
<proteinExistence type="predicted"/>
<evidence type="ECO:0000313" key="2">
    <source>
        <dbReference type="Proteomes" id="UP000294847"/>
    </source>
</evidence>
<gene>
    <name evidence="1" type="ORF">PoMZ_00505</name>
</gene>
<dbReference type="AlphaFoldDB" id="A0A4V1C595"/>
<dbReference type="SMR" id="A0A4V1C595"/>
<dbReference type="PROSITE" id="PS50007">
    <property type="entry name" value="PIPLC_X_DOMAIN"/>
    <property type="match status" value="1"/>
</dbReference>